<comment type="caution">
    <text evidence="2">The sequence shown here is derived from an EMBL/GenBank/DDBJ whole genome shotgun (WGS) entry which is preliminary data.</text>
</comment>
<dbReference type="EMBL" id="AWQS01000221">
    <property type="protein sequence ID" value="EWT04568.1"/>
    <property type="molecule type" value="Genomic_DNA"/>
</dbReference>
<organism evidence="2 3">
    <name type="scientific">Intrasporangium chromatireducens Q5-1</name>
    <dbReference type="NCBI Taxonomy" id="584657"/>
    <lineage>
        <taxon>Bacteria</taxon>
        <taxon>Bacillati</taxon>
        <taxon>Actinomycetota</taxon>
        <taxon>Actinomycetes</taxon>
        <taxon>Micrococcales</taxon>
        <taxon>Intrasporangiaceae</taxon>
        <taxon>Intrasporangium</taxon>
    </lineage>
</organism>
<evidence type="ECO:0000313" key="3">
    <source>
        <dbReference type="Proteomes" id="UP000019494"/>
    </source>
</evidence>
<keyword evidence="1" id="KW-0812">Transmembrane</keyword>
<keyword evidence="1" id="KW-1133">Transmembrane helix</keyword>
<name>W9GIE6_9MICO</name>
<evidence type="ECO:0000313" key="2">
    <source>
        <dbReference type="EMBL" id="EWT04568.1"/>
    </source>
</evidence>
<reference evidence="3" key="1">
    <citation type="submission" date="2013-08" db="EMBL/GenBank/DDBJ databases">
        <title>Intrasporangium oryzae NRRL B-24470.</title>
        <authorList>
            <person name="Liu H."/>
            <person name="Wang G."/>
        </authorList>
    </citation>
    <scope>NUCLEOTIDE SEQUENCE [LARGE SCALE GENOMIC DNA]</scope>
    <source>
        <strain evidence="3">Q5-1</strain>
    </source>
</reference>
<accession>W9GIE6</accession>
<evidence type="ECO:0000256" key="1">
    <source>
        <dbReference type="SAM" id="Phobius"/>
    </source>
</evidence>
<sequence length="77" mass="7971">MRISAGVTLVWLVLMSGLTAGYDWSTGAAWMVAGVGLVVFAAGVATMLRMRHAPMAVAVLLVLTVTSLATALMFCGI</sequence>
<feature type="transmembrane region" description="Helical" evidence="1">
    <location>
        <begin position="29"/>
        <end position="48"/>
    </location>
</feature>
<feature type="transmembrane region" description="Helical" evidence="1">
    <location>
        <begin position="55"/>
        <end position="74"/>
    </location>
</feature>
<proteinExistence type="predicted"/>
<keyword evidence="1" id="KW-0472">Membrane</keyword>
<gene>
    <name evidence="2" type="ORF">N864_11325</name>
</gene>
<protein>
    <submittedName>
        <fullName evidence="2">Uncharacterized protein</fullName>
    </submittedName>
</protein>
<keyword evidence="3" id="KW-1185">Reference proteome</keyword>
<dbReference type="Proteomes" id="UP000019494">
    <property type="component" value="Unassembled WGS sequence"/>
</dbReference>
<dbReference type="AlphaFoldDB" id="W9GIE6"/>